<dbReference type="Pfam" id="PF05187">
    <property type="entry name" value="Fer4_ETF_QO"/>
    <property type="match status" value="1"/>
</dbReference>
<evidence type="ECO:0000256" key="10">
    <source>
        <dbReference type="ARBA" id="ARBA00022946"/>
    </source>
</evidence>
<keyword evidence="17" id="KW-0472">Membrane</keyword>
<comment type="cofactor">
    <cofactor evidence="1 19">
        <name>FAD</name>
        <dbReference type="ChEBI" id="CHEBI:57692"/>
    </cofactor>
</comment>
<evidence type="ECO:0000256" key="1">
    <source>
        <dbReference type="ARBA" id="ARBA00001974"/>
    </source>
</evidence>
<keyword evidence="11 19" id="KW-0249">Electron transport</keyword>
<dbReference type="OrthoDB" id="437331at2759"/>
<evidence type="ECO:0000256" key="5">
    <source>
        <dbReference type="ARBA" id="ARBA00022448"/>
    </source>
</evidence>
<evidence type="ECO:0000256" key="6">
    <source>
        <dbReference type="ARBA" id="ARBA00022630"/>
    </source>
</evidence>
<evidence type="ECO:0000256" key="8">
    <source>
        <dbReference type="ARBA" id="ARBA00022792"/>
    </source>
</evidence>
<dbReference type="Gene3D" id="3.30.9.90">
    <property type="match status" value="1"/>
</dbReference>
<proteinExistence type="inferred from homology"/>
<organism evidence="21 22">
    <name type="scientific">Tortispora caseinolytica NRRL Y-17796</name>
    <dbReference type="NCBI Taxonomy" id="767744"/>
    <lineage>
        <taxon>Eukaryota</taxon>
        <taxon>Fungi</taxon>
        <taxon>Dikarya</taxon>
        <taxon>Ascomycota</taxon>
        <taxon>Saccharomycotina</taxon>
        <taxon>Trigonopsidomycetes</taxon>
        <taxon>Trigonopsidales</taxon>
        <taxon>Trigonopsidaceae</taxon>
        <taxon>Tortispora</taxon>
    </lineage>
</organism>
<keyword evidence="12 19" id="KW-0560">Oxidoreductase</keyword>
<evidence type="ECO:0000256" key="7">
    <source>
        <dbReference type="ARBA" id="ARBA00022723"/>
    </source>
</evidence>
<evidence type="ECO:0000256" key="14">
    <source>
        <dbReference type="ARBA" id="ARBA00023014"/>
    </source>
</evidence>
<evidence type="ECO:0000256" key="13">
    <source>
        <dbReference type="ARBA" id="ARBA00023004"/>
    </source>
</evidence>
<protein>
    <recommendedName>
        <fullName evidence="19">Electron transfer flavoprotein-ubiquinone oxidoreductase</fullName>
        <shortName evidence="19">ETF-QO</shortName>
        <ecNumber evidence="19">1.5.5.1</ecNumber>
    </recommendedName>
</protein>
<comment type="function">
    <text evidence="2 19">Accepts electrons from ETF and reduces ubiquinone.</text>
</comment>
<dbReference type="AlphaFoldDB" id="A0A1E4TH99"/>
<dbReference type="EMBL" id="KV453842">
    <property type="protein sequence ID" value="ODV91113.1"/>
    <property type="molecule type" value="Genomic_DNA"/>
</dbReference>
<dbReference type="SUPFAM" id="SSF54373">
    <property type="entry name" value="FAD-linked reductases, C-terminal domain"/>
    <property type="match status" value="1"/>
</dbReference>
<evidence type="ECO:0000256" key="9">
    <source>
        <dbReference type="ARBA" id="ARBA00022827"/>
    </source>
</evidence>
<keyword evidence="7 19" id="KW-0479">Metal-binding</keyword>
<evidence type="ECO:0000256" key="4">
    <source>
        <dbReference type="ARBA" id="ARBA00006796"/>
    </source>
</evidence>
<dbReference type="PROSITE" id="PS51379">
    <property type="entry name" value="4FE4S_FER_2"/>
    <property type="match status" value="1"/>
</dbReference>
<keyword evidence="8" id="KW-0999">Mitochondrion inner membrane</keyword>
<dbReference type="InterPro" id="IPR049398">
    <property type="entry name" value="ETF-QO/FixC_UQ-bd"/>
</dbReference>
<keyword evidence="5 19" id="KW-0813">Transport</keyword>
<dbReference type="SUPFAM" id="SSF54862">
    <property type="entry name" value="4Fe-4S ferredoxins"/>
    <property type="match status" value="1"/>
</dbReference>
<keyword evidence="10" id="KW-0809">Transit peptide</keyword>
<dbReference type="PANTHER" id="PTHR10617">
    <property type="entry name" value="ELECTRON TRANSFER FLAVOPROTEIN-UBIQUINONE OXIDOREDUCTASE"/>
    <property type="match status" value="1"/>
</dbReference>
<gene>
    <name evidence="21" type="ORF">CANCADRAFT_2830</name>
</gene>
<sequence length="602" mass="66751">MLRNLLRSAPLLRPSLSVSLRARASTPTLQRLPFKARFYSDITPEEKEILDEPRESDEVDLCIVGAGPAGLAAAIRAKQLEAESGKEIRVIVLEKAAELGLHILSGAVVEPRALNELLPDWQDNPPEPFTPVTSSGMKYLTKKMTLPCPEPPPMHNSGNYITSLNNYVKWLGEKAEELGVEIYPGFSVNEILYDDQGAVVGIATNDMGISKEGKPKDSFARGMEFRSKITMFAEGCHGSLSKQVISKYNLRKNCDPQTYGIGLKEVWEIDPEKFEKGKVVHSMGYPLDLETYGGGFMYHFGENMVSVGLVVGLDYKNPWISPYQEFQRMKHHPLYASTLEGGKCLSYGARALIEGGFQSIPQLIFPGGALIGDSAGFMNVPKIKGSHTAMKSGMLAAEAAFDALTAETSNQSPIVLYSYPEKLKSSWVWEELKAVRNVRASFHSPLKNIGGIIYSGIDTLLLKGRVPWTFHHPCTDAESTGTADKYKKIDYPKPDGKISFDIMTSVSRTGTMHDEDEPVHLRVKDWDAHTEAAYPKYKGVEQRFCPAGVYEYVEDESKPLGVRFQINSQNCIHCKTCDIKVPTQDINWTCPEGGDGPKYFMT</sequence>
<comment type="similarity">
    <text evidence="4">Belongs to the ETF-QO/FixC family.</text>
</comment>
<dbReference type="InterPro" id="IPR007859">
    <property type="entry name" value="ETF-QO/FixX_C"/>
</dbReference>
<dbReference type="PANTHER" id="PTHR10617:SF107">
    <property type="entry name" value="ELECTRON TRANSFER FLAVOPROTEIN-UBIQUINONE OXIDOREDUCTASE, MITOCHONDRIAL"/>
    <property type="match status" value="1"/>
</dbReference>
<reference evidence="22" key="1">
    <citation type="submission" date="2016-02" db="EMBL/GenBank/DDBJ databases">
        <title>Comparative genomics of biotechnologically important yeasts.</title>
        <authorList>
            <consortium name="DOE Joint Genome Institute"/>
            <person name="Riley R."/>
            <person name="Haridas S."/>
            <person name="Wolfe K.H."/>
            <person name="Lopes M.R."/>
            <person name="Hittinger C.T."/>
            <person name="Goker M."/>
            <person name="Salamov A."/>
            <person name="Wisecaver J."/>
            <person name="Long T.M."/>
            <person name="Aerts A.L."/>
            <person name="Barry K."/>
            <person name="Choi C."/>
            <person name="Clum A."/>
            <person name="Coughlan A.Y."/>
            <person name="Deshpande S."/>
            <person name="Douglass A.P."/>
            <person name="Hanson S.J."/>
            <person name="Klenk H.-P."/>
            <person name="Labutti K."/>
            <person name="Lapidus A."/>
            <person name="Lindquist E."/>
            <person name="Lipzen A."/>
            <person name="Meier-Kolthoff J.P."/>
            <person name="Ohm R.A."/>
            <person name="Otillar R.P."/>
            <person name="Pangilinan J."/>
            <person name="Peng Y."/>
            <person name="Rokas A."/>
            <person name="Rosa C.A."/>
            <person name="Scheuner C."/>
            <person name="Sibirny A.A."/>
            <person name="Slot J.C."/>
            <person name="Stielow J.B."/>
            <person name="Sun H."/>
            <person name="Kurtzman C.P."/>
            <person name="Blackwell M."/>
            <person name="Jeffries T.W."/>
            <person name="Grigoriev I.V."/>
        </authorList>
    </citation>
    <scope>NUCLEOTIDE SEQUENCE [LARGE SCALE GENOMIC DNA]</scope>
    <source>
        <strain evidence="22">NRRL Y-17796</strain>
    </source>
</reference>
<dbReference type="Pfam" id="PF21162">
    <property type="entry name" value="ETFQO_UQ-bd"/>
    <property type="match status" value="1"/>
</dbReference>
<keyword evidence="13 19" id="KW-0408">Iron</keyword>
<feature type="domain" description="4Fe-4S ferredoxin-type" evidence="20">
    <location>
        <begin position="562"/>
        <end position="591"/>
    </location>
</feature>
<dbReference type="Gene3D" id="3.30.70.20">
    <property type="match status" value="1"/>
</dbReference>
<evidence type="ECO:0000256" key="16">
    <source>
        <dbReference type="ARBA" id="ARBA00023128"/>
    </source>
</evidence>
<evidence type="ECO:0000259" key="20">
    <source>
        <dbReference type="PROSITE" id="PS51379"/>
    </source>
</evidence>
<keyword evidence="22" id="KW-1185">Reference proteome</keyword>
<dbReference type="GO" id="GO:0046872">
    <property type="term" value="F:metal ion binding"/>
    <property type="evidence" value="ECO:0007669"/>
    <property type="project" value="UniProtKB-KW"/>
</dbReference>
<dbReference type="PRINTS" id="PR00469">
    <property type="entry name" value="PNDRDTASEII"/>
</dbReference>
<dbReference type="GO" id="GO:0004174">
    <property type="term" value="F:electron-transferring-flavoprotein dehydrogenase activity"/>
    <property type="evidence" value="ECO:0007669"/>
    <property type="project" value="UniProtKB-UniRule"/>
</dbReference>
<keyword evidence="15 19" id="KW-0830">Ubiquinone</keyword>
<comment type="cofactor">
    <cofactor evidence="19">
        <name>[4Fe-4S] cluster</name>
        <dbReference type="ChEBI" id="CHEBI:49883"/>
    </cofactor>
    <text evidence="19">Binds 1 [4Fe-4S] cluster.</text>
</comment>
<evidence type="ECO:0000256" key="12">
    <source>
        <dbReference type="ARBA" id="ARBA00023002"/>
    </source>
</evidence>
<dbReference type="Proteomes" id="UP000095023">
    <property type="component" value="Unassembled WGS sequence"/>
</dbReference>
<evidence type="ECO:0000256" key="19">
    <source>
        <dbReference type="RuleBase" id="RU366068"/>
    </source>
</evidence>
<comment type="catalytic activity">
    <reaction evidence="18 19">
        <text>a ubiquinone + reduced [electron-transfer flavoprotein] = a ubiquinol + oxidized [electron-transfer flavoprotein] + H(+)</text>
        <dbReference type="Rhea" id="RHEA:24052"/>
        <dbReference type="Rhea" id="RHEA-COMP:9565"/>
        <dbReference type="Rhea" id="RHEA-COMP:9566"/>
        <dbReference type="Rhea" id="RHEA-COMP:10685"/>
        <dbReference type="Rhea" id="RHEA-COMP:10686"/>
        <dbReference type="ChEBI" id="CHEBI:15378"/>
        <dbReference type="ChEBI" id="CHEBI:16389"/>
        <dbReference type="ChEBI" id="CHEBI:17976"/>
        <dbReference type="ChEBI" id="CHEBI:57692"/>
        <dbReference type="ChEBI" id="CHEBI:58307"/>
        <dbReference type="EC" id="1.5.5.1"/>
    </reaction>
</comment>
<evidence type="ECO:0000256" key="11">
    <source>
        <dbReference type="ARBA" id="ARBA00022982"/>
    </source>
</evidence>
<evidence type="ECO:0000256" key="17">
    <source>
        <dbReference type="ARBA" id="ARBA00023136"/>
    </source>
</evidence>
<dbReference type="FunFam" id="3.30.70.20:FF:000015">
    <property type="entry name" value="Electron transfer flavoprotein-ubiquinone oxidoreductase"/>
    <property type="match status" value="1"/>
</dbReference>
<dbReference type="Pfam" id="PF13450">
    <property type="entry name" value="NAD_binding_8"/>
    <property type="match status" value="1"/>
</dbReference>
<dbReference type="InterPro" id="IPR040156">
    <property type="entry name" value="ETF-QO"/>
</dbReference>
<dbReference type="InterPro" id="IPR036188">
    <property type="entry name" value="FAD/NAD-bd_sf"/>
</dbReference>
<evidence type="ECO:0000313" key="21">
    <source>
        <dbReference type="EMBL" id="ODV91113.1"/>
    </source>
</evidence>
<dbReference type="GO" id="GO:0005743">
    <property type="term" value="C:mitochondrial inner membrane"/>
    <property type="evidence" value="ECO:0007669"/>
    <property type="project" value="UniProtKB-SubCell"/>
</dbReference>
<evidence type="ECO:0000313" key="22">
    <source>
        <dbReference type="Proteomes" id="UP000095023"/>
    </source>
</evidence>
<dbReference type="EC" id="1.5.5.1" evidence="19"/>
<dbReference type="SUPFAM" id="SSF51905">
    <property type="entry name" value="FAD/NAD(P)-binding domain"/>
    <property type="match status" value="1"/>
</dbReference>
<keyword evidence="14 19" id="KW-0411">Iron-sulfur</keyword>
<evidence type="ECO:0000256" key="15">
    <source>
        <dbReference type="ARBA" id="ARBA00023075"/>
    </source>
</evidence>
<dbReference type="GO" id="GO:0051539">
    <property type="term" value="F:4 iron, 4 sulfur cluster binding"/>
    <property type="evidence" value="ECO:0007669"/>
    <property type="project" value="UniProtKB-UniRule"/>
</dbReference>
<keyword evidence="9 19" id="KW-0274">FAD</keyword>
<evidence type="ECO:0000256" key="3">
    <source>
        <dbReference type="ARBA" id="ARBA00004273"/>
    </source>
</evidence>
<keyword evidence="16" id="KW-0496">Mitochondrion</keyword>
<accession>A0A1E4TH99</accession>
<dbReference type="Gene3D" id="3.50.50.60">
    <property type="entry name" value="FAD/NAD(P)-binding domain"/>
    <property type="match status" value="1"/>
</dbReference>
<dbReference type="InterPro" id="IPR017896">
    <property type="entry name" value="4Fe4S_Fe-S-bd"/>
</dbReference>
<evidence type="ECO:0000256" key="18">
    <source>
        <dbReference type="ARBA" id="ARBA00052682"/>
    </source>
</evidence>
<comment type="subcellular location">
    <subcellularLocation>
        <location evidence="3">Mitochondrion inner membrane</location>
    </subcellularLocation>
</comment>
<keyword evidence="6 19" id="KW-0285">Flavoprotein</keyword>
<name>A0A1E4TH99_9ASCO</name>
<evidence type="ECO:0000256" key="2">
    <source>
        <dbReference type="ARBA" id="ARBA00002819"/>
    </source>
</evidence>